<dbReference type="InterPro" id="IPR010828">
    <property type="entry name" value="Atf2/Sli1-like"/>
</dbReference>
<organism evidence="1 2">
    <name type="scientific">Arthroderma otae (strain ATCC MYA-4605 / CBS 113480)</name>
    <name type="common">Microsporum canis</name>
    <dbReference type="NCBI Taxonomy" id="554155"/>
    <lineage>
        <taxon>Eukaryota</taxon>
        <taxon>Fungi</taxon>
        <taxon>Dikarya</taxon>
        <taxon>Ascomycota</taxon>
        <taxon>Pezizomycotina</taxon>
        <taxon>Eurotiomycetes</taxon>
        <taxon>Eurotiomycetidae</taxon>
        <taxon>Onygenales</taxon>
        <taxon>Arthrodermataceae</taxon>
        <taxon>Microsporum</taxon>
    </lineage>
</organism>
<sequence>MADLADLGKLERLRAVGCLERYSTARNPQRFYTNVAVTASYELPSSCELPLRDCIYSALETLIGQHPVLSAIPLEEESKEPYFARLPEISLDQCVSFRERSGREADAEADAELDQMLNVQHNVSFAAPLPYWRLSVLTGPRDGRRFTAAYVWHHAIGDGSSGKAFHRTFLQALRGVCSASSPADVKSVVPSPKTPLLPNLEQVYPMPLSIFFILAVLFRAKIWKPARDPGLWTGSKTTLPLENQIRHLVVSQRDTAAFRGLCRENKTTVTAALQTVLAKALFAHLPEQYTRLCCEGAISNRRWLTDDSITDDSLGVWVQEFQEAYCRDSVSEAGFWDDARRSKQNLDRILALRGKNCITSMLKYVGDYKNELFLPKLGKEREKSFEVSNIGVYKPASPSSTTDDAEKGPRIDRMVFTQSSNVFGSAISTSVITGPDGCLVLGFSWQKGVVDAALVAAFIASVKQELASFGEKRT</sequence>
<dbReference type="PANTHER" id="PTHR28037:SF1">
    <property type="entry name" value="ALCOHOL O-ACETYLTRANSFERASE 1-RELATED"/>
    <property type="match status" value="1"/>
</dbReference>
<dbReference type="GO" id="GO:0008080">
    <property type="term" value="F:N-acetyltransferase activity"/>
    <property type="evidence" value="ECO:0007669"/>
    <property type="project" value="TreeGrafter"/>
</dbReference>
<dbReference type="Gene3D" id="3.30.559.10">
    <property type="entry name" value="Chloramphenicol acetyltransferase-like domain"/>
    <property type="match status" value="1"/>
</dbReference>
<dbReference type="SUPFAM" id="SSF52777">
    <property type="entry name" value="CoA-dependent acyltransferases"/>
    <property type="match status" value="2"/>
</dbReference>
<accession>C5FSW2</accession>
<dbReference type="STRING" id="554155.C5FSW2"/>
<proteinExistence type="predicted"/>
<dbReference type="PANTHER" id="PTHR28037">
    <property type="entry name" value="ALCOHOL O-ACETYLTRANSFERASE 1-RELATED"/>
    <property type="match status" value="1"/>
</dbReference>
<dbReference type="EMBL" id="DS995705">
    <property type="protein sequence ID" value="EEQ32965.1"/>
    <property type="molecule type" value="Genomic_DNA"/>
</dbReference>
<name>C5FSW2_ARTOC</name>
<dbReference type="OrthoDB" id="2150604at2759"/>
<keyword evidence="2" id="KW-1185">Reference proteome</keyword>
<evidence type="ECO:0000313" key="2">
    <source>
        <dbReference type="Proteomes" id="UP000002035"/>
    </source>
</evidence>
<dbReference type="HOGENOM" id="CLU_024469_1_1_1"/>
<protein>
    <recommendedName>
        <fullName evidence="3">Alcohol acetyltransferase</fullName>
    </recommendedName>
</protein>
<dbReference type="InterPro" id="IPR052058">
    <property type="entry name" value="Alcohol_O-acetyltransferase"/>
</dbReference>
<dbReference type="Proteomes" id="UP000002035">
    <property type="component" value="Unassembled WGS sequence"/>
</dbReference>
<dbReference type="Pfam" id="PF07247">
    <property type="entry name" value="AATase"/>
    <property type="match status" value="1"/>
</dbReference>
<dbReference type="RefSeq" id="XP_002845915.1">
    <property type="nucleotide sequence ID" value="XM_002845869.1"/>
</dbReference>
<dbReference type="AlphaFoldDB" id="C5FSW2"/>
<dbReference type="InterPro" id="IPR023213">
    <property type="entry name" value="CAT-like_dom_sf"/>
</dbReference>
<dbReference type="eggNOG" id="ENOG502RC91">
    <property type="taxonomic scope" value="Eukaryota"/>
</dbReference>
<evidence type="ECO:0000313" key="1">
    <source>
        <dbReference type="EMBL" id="EEQ32965.1"/>
    </source>
</evidence>
<dbReference type="OMA" id="KEPYFAR"/>
<reference evidence="2" key="1">
    <citation type="journal article" date="2012" name="MBio">
        <title>Comparative genome analysis of Trichophyton rubrum and related dermatophytes reveals candidate genes involved in infection.</title>
        <authorList>
            <person name="Martinez D.A."/>
            <person name="Oliver B.G."/>
            <person name="Graeser Y."/>
            <person name="Goldberg J.M."/>
            <person name="Li W."/>
            <person name="Martinez-Rossi N.M."/>
            <person name="Monod M."/>
            <person name="Shelest E."/>
            <person name="Barton R.C."/>
            <person name="Birch E."/>
            <person name="Brakhage A.A."/>
            <person name="Chen Z."/>
            <person name="Gurr S.J."/>
            <person name="Heiman D."/>
            <person name="Heitman J."/>
            <person name="Kosti I."/>
            <person name="Rossi A."/>
            <person name="Saif S."/>
            <person name="Samalova M."/>
            <person name="Saunders C.W."/>
            <person name="Shea T."/>
            <person name="Summerbell R.C."/>
            <person name="Xu J."/>
            <person name="Young S."/>
            <person name="Zeng Q."/>
            <person name="Birren B.W."/>
            <person name="Cuomo C.A."/>
            <person name="White T.C."/>
        </authorList>
    </citation>
    <scope>NUCLEOTIDE SEQUENCE [LARGE SCALE GENOMIC DNA]</scope>
    <source>
        <strain evidence="2">ATCC MYA-4605 / CBS 113480</strain>
    </source>
</reference>
<gene>
    <name evidence="1" type="ORF">MCYG_05784</name>
</gene>
<evidence type="ECO:0008006" key="3">
    <source>
        <dbReference type="Google" id="ProtNLM"/>
    </source>
</evidence>
<dbReference type="VEuPathDB" id="FungiDB:MCYG_05784"/>
<dbReference type="GeneID" id="9224215"/>